<proteinExistence type="predicted"/>
<accession>A0A221V229</accession>
<dbReference type="SUPFAM" id="SSF49354">
    <property type="entry name" value="PapD-like"/>
    <property type="match status" value="1"/>
</dbReference>
<sequence>MYKSKLISFYLRPSKDWIGAAILILISLSSYAQSDLLIFPKRIVFDGNNQKVKKVYVTNNGIETATYKISYIELDMDEEGKLVELDTIYDNQNIASKNLRIYPRQITLLPGESQVVKVQLVNERNIKEGEYRSHLYFRSVPNPKNPEERASGEVSDDNISITLNYVYGISIANIIRIGNPNIEVSIESFKLEHIQEQNISVSMSFERKGNISSYGHIEFEYISPSGKIIHLKTVKGFAVYAPGNLRRTQFGLSILDGLDLNNGKIRATYKEEGNDRIYAQEVLNL</sequence>
<dbReference type="RefSeq" id="WP_093979696.1">
    <property type="nucleotide sequence ID" value="NZ_CP022515.1"/>
</dbReference>
<dbReference type="AlphaFoldDB" id="A0A221V229"/>
<protein>
    <submittedName>
        <fullName evidence="1">Molecular chaperone</fullName>
    </submittedName>
</protein>
<organism evidence="1 2">
    <name type="scientific">Arenibacter algicola</name>
    <dbReference type="NCBI Taxonomy" id="616991"/>
    <lineage>
        <taxon>Bacteria</taxon>
        <taxon>Pseudomonadati</taxon>
        <taxon>Bacteroidota</taxon>
        <taxon>Flavobacteriia</taxon>
        <taxon>Flavobacteriales</taxon>
        <taxon>Flavobacteriaceae</taxon>
        <taxon>Arenibacter</taxon>
    </lineage>
</organism>
<dbReference type="Proteomes" id="UP000204551">
    <property type="component" value="Chromosome"/>
</dbReference>
<dbReference type="KEGG" id="aalg:AREALGSMS7_04022"/>
<dbReference type="EMBL" id="CP022515">
    <property type="protein sequence ID" value="ASO07428.1"/>
    <property type="molecule type" value="Genomic_DNA"/>
</dbReference>
<gene>
    <name evidence="1" type="ORF">AREALGSMS7_04022</name>
</gene>
<evidence type="ECO:0000313" key="2">
    <source>
        <dbReference type="Proteomes" id="UP000204551"/>
    </source>
</evidence>
<reference evidence="1 2" key="1">
    <citation type="submission" date="2017-07" db="EMBL/GenBank/DDBJ databases">
        <title>Genome Sequence of Arenibacter algicola Strain SMS7 Isolated from a culture of the Diatom Skeletonema marinoi.</title>
        <authorList>
            <person name="Topel M."/>
            <person name="Pinder M.I.M."/>
            <person name="Johansson O.N."/>
            <person name="Kourtchenko O."/>
            <person name="Godhe A."/>
            <person name="Clarke A.K."/>
        </authorList>
    </citation>
    <scope>NUCLEOTIDE SEQUENCE [LARGE SCALE GENOMIC DNA]</scope>
    <source>
        <strain evidence="1 2">SMS7</strain>
    </source>
</reference>
<dbReference type="Gene3D" id="2.60.40.10">
    <property type="entry name" value="Immunoglobulins"/>
    <property type="match status" value="1"/>
</dbReference>
<dbReference type="InterPro" id="IPR013783">
    <property type="entry name" value="Ig-like_fold"/>
</dbReference>
<evidence type="ECO:0000313" key="1">
    <source>
        <dbReference type="EMBL" id="ASO07428.1"/>
    </source>
</evidence>
<name>A0A221V229_9FLAO</name>
<dbReference type="InterPro" id="IPR008962">
    <property type="entry name" value="PapD-like_sf"/>
</dbReference>